<sequence length="534" mass="60626">MALRNVPFRSEVLAWDSDSLADYFKKLNFKDCEKAVKKYHIDGPRFLALTENDIQKFPKLRVPILSKLSQEINKNEERRSIFTRKPQVQRFPEETESHEEDEGGWSSFEEDDYESPTEDQDGEDDNDYESPNEEEEEPVEDDADYEPPPSNDEEALQNSILPAKPFPNSTYIDRLASGKGPQQPPVPPQRPMAALPPPPAPGKMHQPLLPPQPNHEEPSRSRNPQAPQRLPAPLIDRSKKPPLDRSLAPFDREPFTLGKKTAFSDKPSIPAGRPLGEHLPKIQKPPLPPATERHERSPLPGKKPPVPKHGWGPDRRENDEDDVHQRPLPQPALPSMSSNTFPSRSTKLNPKHSLPLPHMPGAFSESNNNFPQSASLPPYFSQGPSNRPPPRITAEGRNYPLPVSNKPQPPSHEEEENSLNEEWYVSYITRLEAEAALRRINQDGTFLVRDSSKKTVTNPYVLMVLYKDKVYNIQIRYQEENQVYLLGTGLRGKEDFKSVAGIIDYFRKMPLLLIDGKNRGSRYQCTLTYAAGYP</sequence>
<dbReference type="PANTHER" id="PTHR14098:SF1">
    <property type="entry name" value="LYMPHOCYTE CYTOSOLIC PROTEIN 2"/>
    <property type="match status" value="1"/>
</dbReference>
<feature type="compositionally biased region" description="Polar residues" evidence="11">
    <location>
        <begin position="335"/>
        <end position="348"/>
    </location>
</feature>
<dbReference type="STRING" id="127582.A0A2Y9QSD7"/>
<dbReference type="SUPFAM" id="SSF47769">
    <property type="entry name" value="SAM/Pointed domain"/>
    <property type="match status" value="1"/>
</dbReference>
<dbReference type="GeneID" id="101357269"/>
<evidence type="ECO:0000256" key="6">
    <source>
        <dbReference type="ARBA" id="ARBA00064703"/>
    </source>
</evidence>
<dbReference type="FunCoup" id="A0A2Y9QSD7">
    <property type="interactions" value="624"/>
</dbReference>
<feature type="compositionally biased region" description="Pro residues" evidence="11">
    <location>
        <begin position="182"/>
        <end position="201"/>
    </location>
</feature>
<dbReference type="InterPro" id="IPR013761">
    <property type="entry name" value="SAM/pointed_sf"/>
</dbReference>
<evidence type="ECO:0000256" key="2">
    <source>
        <dbReference type="ARBA" id="ARBA00022490"/>
    </source>
</evidence>
<dbReference type="GO" id="GO:0007169">
    <property type="term" value="P:cell surface receptor protein tyrosine kinase signaling pathway"/>
    <property type="evidence" value="ECO:0007669"/>
    <property type="project" value="TreeGrafter"/>
</dbReference>
<dbReference type="CDD" id="cd09929">
    <property type="entry name" value="SH2_BLNK_SLP-76"/>
    <property type="match status" value="1"/>
</dbReference>
<feature type="compositionally biased region" description="Polar residues" evidence="11">
    <location>
        <begin position="364"/>
        <end position="375"/>
    </location>
</feature>
<dbReference type="RefSeq" id="XP_023582279.1">
    <property type="nucleotide sequence ID" value="XM_023726511.1"/>
</dbReference>
<dbReference type="SMART" id="SM00454">
    <property type="entry name" value="SAM"/>
    <property type="match status" value="1"/>
</dbReference>
<evidence type="ECO:0000259" key="12">
    <source>
        <dbReference type="PROSITE" id="PS50001"/>
    </source>
</evidence>
<evidence type="ECO:0000256" key="1">
    <source>
        <dbReference type="ARBA" id="ARBA00004496"/>
    </source>
</evidence>
<evidence type="ECO:0000256" key="11">
    <source>
        <dbReference type="SAM" id="MobiDB-lite"/>
    </source>
</evidence>
<dbReference type="GO" id="GO:0002376">
    <property type="term" value="P:immune system process"/>
    <property type="evidence" value="ECO:0007669"/>
    <property type="project" value="UniProtKB-ARBA"/>
</dbReference>
<feature type="domain" description="SH2" evidence="12">
    <location>
        <begin position="423"/>
        <end position="531"/>
    </location>
</feature>
<dbReference type="InterPro" id="IPR051751">
    <property type="entry name" value="Immunoreceptor_sig_adapters"/>
</dbReference>
<dbReference type="InParanoid" id="A0A2Y9QSD7"/>
<dbReference type="InterPro" id="IPR001660">
    <property type="entry name" value="SAM"/>
</dbReference>
<comment type="function">
    <text evidence="5">Adapter protein primarily involved in signaling pathways within T-cells, as well as other immune cells such as platelets, mast cells, and natural killer (NK) cells. Plays a crucial role for transducing signal from the T-cell receptor (TCR) after antigen recognition leading to T-cell activation. Mechanistically, once phosphorylated by the kinase ZAP70, mediates interactions with the guanine-nucleotide exchange factor VAV1, the adapter protein NCK and the kinase ITK. In turn, stimulates the activation of PKC-theta/PRKCQ and NF-kappa-B transcriptional activity in response to CD3 and CD28 costimulation. Also plays an essential role in AGER-induced signaling pathways including p38 MAPK and ERK1/2 activation leading to cytokine release and pro-inflammatory responses.</text>
</comment>
<dbReference type="CTD" id="3937"/>
<dbReference type="InterPro" id="IPR000980">
    <property type="entry name" value="SH2"/>
</dbReference>
<feature type="region of interest" description="Disordered" evidence="11">
    <location>
        <begin position="79"/>
        <end position="418"/>
    </location>
</feature>
<dbReference type="Pfam" id="PF00017">
    <property type="entry name" value="SH2"/>
    <property type="match status" value="1"/>
</dbReference>
<keyword evidence="2" id="KW-0963">Cytoplasm</keyword>
<dbReference type="Proteomes" id="UP000248480">
    <property type="component" value="Unplaced"/>
</dbReference>
<keyword evidence="3" id="KW-0597">Phosphoprotein</keyword>
<dbReference type="Gene3D" id="1.10.150.50">
    <property type="entry name" value="Transcription Factor, Ets-1"/>
    <property type="match status" value="1"/>
</dbReference>
<keyword evidence="4 10" id="KW-0727">SH2 domain</keyword>
<dbReference type="GO" id="GO:0035556">
    <property type="term" value="P:intracellular signal transduction"/>
    <property type="evidence" value="ECO:0007669"/>
    <property type="project" value="TreeGrafter"/>
</dbReference>
<dbReference type="InterPro" id="IPR036860">
    <property type="entry name" value="SH2_dom_sf"/>
</dbReference>
<protein>
    <recommendedName>
        <fullName evidence="7">Lymphocyte cytosolic protein 2</fullName>
    </recommendedName>
    <alternativeName>
        <fullName evidence="8">SH2 domain-containing leukocyte protein of 76 kDa</fullName>
    </alternativeName>
    <alternativeName>
        <fullName evidence="9">SLP-76 tyrosine phosphoprotein</fullName>
    </alternativeName>
</protein>
<comment type="subunit">
    <text evidence="6">Interacts with SLA. Interacts with CBLB. Interacts with GRB2. Interacts with SHB. Interacts with PRAM1. Interacts (via SH2 domain) with CD6 (via tyrosine phosphorylated C-terminus). Interacts with FYB1 and the phosphorylated form of FYB2. Interacts with 14-3-3 adapter/YWHAZ; this phosphorylation leads to YWHAZ proteolytic degradation. Interacts with VAV1; this interaction plays a role in TCR-mediated cytokine production. Interacts with AGER; this interaction plays an important role in AGER-mediated pro-inflammatory responses and cytokine release.</text>
</comment>
<reference evidence="14" key="1">
    <citation type="submission" date="2025-08" db="UniProtKB">
        <authorList>
            <consortium name="RefSeq"/>
        </authorList>
    </citation>
    <scope>IDENTIFICATION</scope>
</reference>
<evidence type="ECO:0000256" key="8">
    <source>
        <dbReference type="ARBA" id="ARBA00076939"/>
    </source>
</evidence>
<dbReference type="GO" id="GO:0005829">
    <property type="term" value="C:cytosol"/>
    <property type="evidence" value="ECO:0007669"/>
    <property type="project" value="UniProtKB-ARBA"/>
</dbReference>
<evidence type="ECO:0000256" key="4">
    <source>
        <dbReference type="ARBA" id="ARBA00022999"/>
    </source>
</evidence>
<dbReference type="FunFam" id="1.10.150.50:FF:000051">
    <property type="entry name" value="Lymphocyte cytosolic protein 2"/>
    <property type="match status" value="1"/>
</dbReference>
<dbReference type="KEGG" id="tmu:101357269"/>
<dbReference type="CDD" id="cd09522">
    <property type="entry name" value="SAM_SLP76"/>
    <property type="match status" value="1"/>
</dbReference>
<dbReference type="FunFam" id="3.30.505.10:FF:000016">
    <property type="entry name" value="B-cell linker protein isoform 2"/>
    <property type="match status" value="1"/>
</dbReference>
<evidence type="ECO:0000256" key="10">
    <source>
        <dbReference type="PROSITE-ProRule" id="PRU00191"/>
    </source>
</evidence>
<evidence type="ECO:0000313" key="14">
    <source>
        <dbReference type="RefSeq" id="XP_023582279.1"/>
    </source>
</evidence>
<keyword evidence="13" id="KW-1185">Reference proteome</keyword>
<evidence type="ECO:0000313" key="13">
    <source>
        <dbReference type="Proteomes" id="UP000248480"/>
    </source>
</evidence>
<dbReference type="PROSITE" id="PS50001">
    <property type="entry name" value="SH2"/>
    <property type="match status" value="1"/>
</dbReference>
<comment type="subcellular location">
    <subcellularLocation>
        <location evidence="1">Cytoplasm</location>
    </subcellularLocation>
</comment>
<dbReference type="SMART" id="SM00252">
    <property type="entry name" value="SH2"/>
    <property type="match status" value="1"/>
</dbReference>
<dbReference type="Gene3D" id="3.30.505.10">
    <property type="entry name" value="SH2 domain"/>
    <property type="match status" value="1"/>
</dbReference>
<dbReference type="AlphaFoldDB" id="A0A2Y9QSD7"/>
<evidence type="ECO:0000256" key="3">
    <source>
        <dbReference type="ARBA" id="ARBA00022553"/>
    </source>
</evidence>
<dbReference type="SUPFAM" id="SSF55550">
    <property type="entry name" value="SH2 domain"/>
    <property type="match status" value="1"/>
</dbReference>
<name>A0A2Y9QSD7_TRIMA</name>
<feature type="compositionally biased region" description="Acidic residues" evidence="11">
    <location>
        <begin position="94"/>
        <end position="155"/>
    </location>
</feature>
<accession>A0A2Y9QSD7</accession>
<proteinExistence type="predicted"/>
<dbReference type="PANTHER" id="PTHR14098">
    <property type="entry name" value="SH2 DOMAIN CONTAINING PROTEIN"/>
    <property type="match status" value="1"/>
</dbReference>
<evidence type="ECO:0000256" key="5">
    <source>
        <dbReference type="ARBA" id="ARBA00055328"/>
    </source>
</evidence>
<gene>
    <name evidence="14" type="primary">LCP2</name>
</gene>
<organism evidence="13 14">
    <name type="scientific">Trichechus manatus latirostris</name>
    <name type="common">Florida manatee</name>
    <dbReference type="NCBI Taxonomy" id="127582"/>
    <lineage>
        <taxon>Eukaryota</taxon>
        <taxon>Metazoa</taxon>
        <taxon>Chordata</taxon>
        <taxon>Craniata</taxon>
        <taxon>Vertebrata</taxon>
        <taxon>Euteleostomi</taxon>
        <taxon>Mammalia</taxon>
        <taxon>Eutheria</taxon>
        <taxon>Afrotheria</taxon>
        <taxon>Sirenia</taxon>
        <taxon>Trichechidae</taxon>
        <taxon>Trichechus</taxon>
    </lineage>
</organism>
<evidence type="ECO:0000256" key="9">
    <source>
        <dbReference type="ARBA" id="ARBA00079396"/>
    </source>
</evidence>
<dbReference type="Pfam" id="PF07647">
    <property type="entry name" value="SAM_2"/>
    <property type="match status" value="1"/>
</dbReference>
<evidence type="ECO:0000256" key="7">
    <source>
        <dbReference type="ARBA" id="ARBA00073181"/>
    </source>
</evidence>